<comment type="caution">
    <text evidence="8">The sequence shown here is derived from an EMBL/GenBank/DDBJ whole genome shotgun (WGS) entry which is preliminary data.</text>
</comment>
<dbReference type="Pfam" id="PF00009">
    <property type="entry name" value="GTP_EFTU"/>
    <property type="match status" value="1"/>
</dbReference>
<reference evidence="8 9" key="1">
    <citation type="journal article" date="2018" name="PLoS ONE">
        <title>The draft genome of Kipferlia bialata reveals reductive genome evolution in fornicate parasites.</title>
        <authorList>
            <person name="Tanifuji G."/>
            <person name="Takabayashi S."/>
            <person name="Kume K."/>
            <person name="Takagi M."/>
            <person name="Nakayama T."/>
            <person name="Kamikawa R."/>
            <person name="Inagaki Y."/>
            <person name="Hashimoto T."/>
        </authorList>
    </citation>
    <scope>NUCLEOTIDE SEQUENCE [LARGE SCALE GENOMIC DNA]</scope>
    <source>
        <strain evidence="8">NY0173</strain>
    </source>
</reference>
<feature type="compositionally biased region" description="Basic and acidic residues" evidence="6">
    <location>
        <begin position="170"/>
        <end position="186"/>
    </location>
</feature>
<dbReference type="InterPro" id="IPR000795">
    <property type="entry name" value="T_Tr_GTP-bd_dom"/>
</dbReference>
<keyword evidence="3" id="KW-0547">Nucleotide-binding</keyword>
<feature type="compositionally biased region" description="Low complexity" evidence="6">
    <location>
        <begin position="187"/>
        <end position="197"/>
    </location>
</feature>
<evidence type="ECO:0000313" key="9">
    <source>
        <dbReference type="Proteomes" id="UP000265618"/>
    </source>
</evidence>
<feature type="region of interest" description="Disordered" evidence="6">
    <location>
        <begin position="1"/>
        <end position="77"/>
    </location>
</feature>
<evidence type="ECO:0000313" key="8">
    <source>
        <dbReference type="EMBL" id="GIQ87567.1"/>
    </source>
</evidence>
<dbReference type="PANTHER" id="PTHR43381">
    <property type="entry name" value="TRANSLATION INITIATION FACTOR IF-2-RELATED"/>
    <property type="match status" value="1"/>
</dbReference>
<dbReference type="EMBL" id="BDIP01003331">
    <property type="protein sequence ID" value="GIQ87567.1"/>
    <property type="molecule type" value="Genomic_DNA"/>
</dbReference>
<dbReference type="FunFam" id="3.40.50.300:FF:000112">
    <property type="entry name" value="Eukaryotic translation initiation factor 5B"/>
    <property type="match status" value="1"/>
</dbReference>
<feature type="compositionally biased region" description="Basic and acidic residues" evidence="6">
    <location>
        <begin position="251"/>
        <end position="264"/>
    </location>
</feature>
<feature type="non-terminal residue" evidence="8">
    <location>
        <position position="549"/>
    </location>
</feature>
<dbReference type="AlphaFoldDB" id="A0A9K3GLQ7"/>
<dbReference type="Proteomes" id="UP000265618">
    <property type="component" value="Unassembled WGS sequence"/>
</dbReference>
<feature type="domain" description="Tr-type G" evidence="7">
    <location>
        <begin position="271"/>
        <end position="489"/>
    </location>
</feature>
<accession>A0A9K3GLQ7</accession>
<dbReference type="Gene3D" id="2.40.30.10">
    <property type="entry name" value="Translation factors"/>
    <property type="match status" value="1"/>
</dbReference>
<feature type="compositionally biased region" description="Low complexity" evidence="6">
    <location>
        <begin position="53"/>
        <end position="63"/>
    </location>
</feature>
<evidence type="ECO:0000256" key="1">
    <source>
        <dbReference type="ARBA" id="ARBA00007733"/>
    </source>
</evidence>
<keyword evidence="4" id="KW-0648">Protein biosynthesis</keyword>
<evidence type="ECO:0000256" key="6">
    <source>
        <dbReference type="SAM" id="MobiDB-lite"/>
    </source>
</evidence>
<evidence type="ECO:0000256" key="4">
    <source>
        <dbReference type="ARBA" id="ARBA00022917"/>
    </source>
</evidence>
<dbReference type="InterPro" id="IPR027417">
    <property type="entry name" value="P-loop_NTPase"/>
</dbReference>
<dbReference type="PRINTS" id="PR00315">
    <property type="entry name" value="ELONGATNFCT"/>
</dbReference>
<dbReference type="NCBIfam" id="TIGR00231">
    <property type="entry name" value="small_GTP"/>
    <property type="match status" value="1"/>
</dbReference>
<dbReference type="GO" id="GO:0003743">
    <property type="term" value="F:translation initiation factor activity"/>
    <property type="evidence" value="ECO:0007669"/>
    <property type="project" value="UniProtKB-KW"/>
</dbReference>
<dbReference type="Gene3D" id="3.40.50.300">
    <property type="entry name" value="P-loop containing nucleotide triphosphate hydrolases"/>
    <property type="match status" value="1"/>
</dbReference>
<proteinExistence type="inferred from homology"/>
<dbReference type="InterPro" id="IPR005225">
    <property type="entry name" value="Small_GTP-bd"/>
</dbReference>
<evidence type="ECO:0000259" key="7">
    <source>
        <dbReference type="PROSITE" id="PS51722"/>
    </source>
</evidence>
<evidence type="ECO:0000256" key="3">
    <source>
        <dbReference type="ARBA" id="ARBA00022741"/>
    </source>
</evidence>
<protein>
    <recommendedName>
        <fullName evidence="7">Tr-type G domain-containing protein</fullName>
    </recommendedName>
</protein>
<comment type="similarity">
    <text evidence="1">Belongs to the TRAFAC class translation factor GTPase superfamily. Classic translation factor GTPase family. IF-2 subfamily.</text>
</comment>
<dbReference type="SUPFAM" id="SSF52540">
    <property type="entry name" value="P-loop containing nucleoside triphosphate hydrolases"/>
    <property type="match status" value="1"/>
</dbReference>
<evidence type="ECO:0000256" key="5">
    <source>
        <dbReference type="ARBA" id="ARBA00023134"/>
    </source>
</evidence>
<keyword evidence="5" id="KW-0342">GTP-binding</keyword>
<feature type="compositionally biased region" description="Acidic residues" evidence="6">
    <location>
        <begin position="236"/>
        <end position="250"/>
    </location>
</feature>
<dbReference type="PANTHER" id="PTHR43381:SF4">
    <property type="entry name" value="EUKARYOTIC TRANSLATION INITIATION FACTOR 5B"/>
    <property type="match status" value="1"/>
</dbReference>
<keyword evidence="9" id="KW-1185">Reference proteome</keyword>
<dbReference type="CDD" id="cd01887">
    <property type="entry name" value="IF2_eIF5B"/>
    <property type="match status" value="1"/>
</dbReference>
<organism evidence="8 9">
    <name type="scientific">Kipferlia bialata</name>
    <dbReference type="NCBI Taxonomy" id="797122"/>
    <lineage>
        <taxon>Eukaryota</taxon>
        <taxon>Metamonada</taxon>
        <taxon>Carpediemonas-like organisms</taxon>
        <taxon>Kipferlia</taxon>
    </lineage>
</organism>
<gene>
    <name evidence="8" type="ORF">KIPB_009633</name>
</gene>
<dbReference type="GO" id="GO:0005739">
    <property type="term" value="C:mitochondrion"/>
    <property type="evidence" value="ECO:0007669"/>
    <property type="project" value="TreeGrafter"/>
</dbReference>
<dbReference type="PROSITE" id="PS51722">
    <property type="entry name" value="G_TR_2"/>
    <property type="match status" value="1"/>
</dbReference>
<name>A0A9K3GLQ7_9EUKA</name>
<evidence type="ECO:0000256" key="2">
    <source>
        <dbReference type="ARBA" id="ARBA00022540"/>
    </source>
</evidence>
<dbReference type="GO" id="GO:0005525">
    <property type="term" value="F:GTP binding"/>
    <property type="evidence" value="ECO:0007669"/>
    <property type="project" value="UniProtKB-KW"/>
</dbReference>
<keyword evidence="2" id="KW-0396">Initiation factor</keyword>
<sequence>MSHQNIKQAKSKAKGRGGPPGQDPKKAKKAKKDVEPKKAKVVMGKKTAKKGKGSMAAKIAAAKAKQEEKKRREEEARLAKLEEERLQREWEEEQARLEEERLARLALEAELMGPKKSKKELRREAENRAFLESMGLKSAGVDSAATTEEREAIRLQLREETRIAREAHQEKVRVMREAAEQRRLAAEAEAAAAAAEKAANEWEAESDDEGSSSIDFGSDVSDSEADSDAEEKSESESEEEPEEEEEEVVEEEVRTQPRTAEAMELREDQDMRSPIVCVLGHVDHGKTKILDCIRQTDVQDKEAGGITQQIGATFFPFDFLQQKTKEFPKEIEYKTPGLLVIDTPGHESFANLRHRGSSLCDLAILVVDINEGMQPQTKESIELLRNRKTPFVVALNKVDRLLDWKSEANRPTIRGMKMQSQVTLDDFDRRYANVVAEFASLGINIEMYYKNRDIKHFVSVVPTSAITGEGIPDLLAVVITLTQKALSSRLMYLSECSATVLEVKVTEGWGATIDVILSNGVLHQGDTIVLCGSNGEPIVTKIKCLLTPK</sequence>
<dbReference type="OrthoDB" id="4928at2759"/>
<dbReference type="GO" id="GO:0003924">
    <property type="term" value="F:GTPase activity"/>
    <property type="evidence" value="ECO:0007669"/>
    <property type="project" value="InterPro"/>
</dbReference>
<feature type="region of interest" description="Disordered" evidence="6">
    <location>
        <begin position="170"/>
        <end position="264"/>
    </location>
</feature>
<dbReference type="InterPro" id="IPR015760">
    <property type="entry name" value="TIF_IF2"/>
</dbReference>
<feature type="compositionally biased region" description="Basic and acidic residues" evidence="6">
    <location>
        <begin position="64"/>
        <end position="77"/>
    </location>
</feature>